<accession>U5QLZ3</accession>
<evidence type="ECO:0000256" key="3">
    <source>
        <dbReference type="ARBA" id="ARBA00022475"/>
    </source>
</evidence>
<evidence type="ECO:0000256" key="5">
    <source>
        <dbReference type="ARBA" id="ARBA00022960"/>
    </source>
</evidence>
<feature type="transmembrane region" description="Helical" evidence="8">
    <location>
        <begin position="44"/>
        <end position="67"/>
    </location>
</feature>
<organism evidence="9 10">
    <name type="scientific">Gloeobacter kilaueensis (strain ATCC BAA-2537 / CCAP 1431/1 / ULC 316 / JS1)</name>
    <dbReference type="NCBI Taxonomy" id="1183438"/>
    <lineage>
        <taxon>Bacteria</taxon>
        <taxon>Bacillati</taxon>
        <taxon>Cyanobacteriota</taxon>
        <taxon>Cyanophyceae</taxon>
        <taxon>Gloeobacterales</taxon>
        <taxon>Gloeobacteraceae</taxon>
        <taxon>Gloeobacter</taxon>
    </lineage>
</organism>
<keyword evidence="10" id="KW-1185">Reference proteome</keyword>
<keyword evidence="7 8" id="KW-0472">Membrane</keyword>
<evidence type="ECO:0000256" key="2">
    <source>
        <dbReference type="ARBA" id="ARBA00007776"/>
    </source>
</evidence>
<evidence type="ECO:0000313" key="10">
    <source>
        <dbReference type="Proteomes" id="UP000017396"/>
    </source>
</evidence>
<keyword evidence="5" id="KW-0133">Cell shape</keyword>
<dbReference type="HOGENOM" id="CLU_2034760_0_0_3"/>
<evidence type="ECO:0000256" key="7">
    <source>
        <dbReference type="ARBA" id="ARBA00023136"/>
    </source>
</evidence>
<protein>
    <submittedName>
        <fullName evidence="9">Uncharacterized protein</fullName>
    </submittedName>
</protein>
<dbReference type="EMBL" id="CP003587">
    <property type="protein sequence ID" value="AGY59883.1"/>
    <property type="molecule type" value="Genomic_DNA"/>
</dbReference>
<keyword evidence="3" id="KW-1003">Cell membrane</keyword>
<dbReference type="eggNOG" id="COG2891">
    <property type="taxonomic scope" value="Bacteria"/>
</dbReference>
<dbReference type="GO" id="GO:0008360">
    <property type="term" value="P:regulation of cell shape"/>
    <property type="evidence" value="ECO:0007669"/>
    <property type="project" value="UniProtKB-KW"/>
</dbReference>
<reference evidence="9 10" key="1">
    <citation type="journal article" date="2013" name="PLoS ONE">
        <title>Cultivation and Complete Genome Sequencing of Gloeobacter kilaueensis sp. nov., from a Lava Cave in Kilauea Caldera, Hawai'i.</title>
        <authorList>
            <person name="Saw J.H."/>
            <person name="Schatz M."/>
            <person name="Brown M.V."/>
            <person name="Kunkel D.D."/>
            <person name="Foster J.S."/>
            <person name="Shick H."/>
            <person name="Christensen S."/>
            <person name="Hou S."/>
            <person name="Wan X."/>
            <person name="Donachie S.P."/>
        </authorList>
    </citation>
    <scope>NUCLEOTIDE SEQUENCE [LARGE SCALE GENOMIC DNA]</scope>
    <source>
        <strain evidence="10">JS</strain>
    </source>
</reference>
<evidence type="ECO:0000313" key="9">
    <source>
        <dbReference type="EMBL" id="AGY59883.1"/>
    </source>
</evidence>
<gene>
    <name evidence="9" type="ORF">GKIL_3637</name>
</gene>
<dbReference type="NCBIfam" id="TIGR03426">
    <property type="entry name" value="shape_MreD"/>
    <property type="match status" value="1"/>
</dbReference>
<dbReference type="AlphaFoldDB" id="U5QLZ3"/>
<name>U5QLZ3_GLOK1</name>
<dbReference type="KEGG" id="glj:GKIL_3637"/>
<evidence type="ECO:0000256" key="6">
    <source>
        <dbReference type="ARBA" id="ARBA00022989"/>
    </source>
</evidence>
<comment type="similarity">
    <text evidence="2">Belongs to the MreD family.</text>
</comment>
<keyword evidence="4 8" id="KW-0812">Transmembrane</keyword>
<dbReference type="Proteomes" id="UP000017396">
    <property type="component" value="Chromosome"/>
</dbReference>
<evidence type="ECO:0000256" key="8">
    <source>
        <dbReference type="SAM" id="Phobius"/>
    </source>
</evidence>
<keyword evidence="6 8" id="KW-1133">Transmembrane helix</keyword>
<evidence type="ECO:0000256" key="4">
    <source>
        <dbReference type="ARBA" id="ARBA00022692"/>
    </source>
</evidence>
<dbReference type="GO" id="GO:0005886">
    <property type="term" value="C:plasma membrane"/>
    <property type="evidence" value="ECO:0007669"/>
    <property type="project" value="UniProtKB-SubCell"/>
</dbReference>
<proteinExistence type="inferred from homology"/>
<comment type="subcellular location">
    <subcellularLocation>
        <location evidence="1">Cell membrane</location>
        <topology evidence="1">Multi-pass membrane protein</topology>
    </subcellularLocation>
</comment>
<evidence type="ECO:0000256" key="1">
    <source>
        <dbReference type="ARBA" id="ARBA00004651"/>
    </source>
</evidence>
<dbReference type="InterPro" id="IPR007227">
    <property type="entry name" value="Cell_shape_determining_MreD"/>
</dbReference>
<dbReference type="STRING" id="1183438.GKIL_3637"/>
<sequence>MQPSLSRQIVNSVNIFLSAICTLLALLAPVPSWAIAGSSVDRPLIWIVCFSVRRTLLIAGVAGLTISRAQDGITVARPTHTLDLALAAVLTAHLEKQRFIWEDFISMVLIILPWRCSRKPA</sequence>